<dbReference type="Proteomes" id="UP001156441">
    <property type="component" value="Unassembled WGS sequence"/>
</dbReference>
<name>A0ABT2J3H7_9PSEU</name>
<dbReference type="InterPro" id="IPR029069">
    <property type="entry name" value="HotDog_dom_sf"/>
</dbReference>
<dbReference type="RefSeq" id="WP_260189423.1">
    <property type="nucleotide sequence ID" value="NZ_JAFFZE010000004.1"/>
</dbReference>
<sequence>MAIDTAAIGRRLPEVTVDIERGRLRLFAKAIGETDPVYVDLDAARAAGHPDLPVPPTFFCALGHEQPDPFGWLDELGVDLRQVLHGEQSFTYHLVAYAGDRLTARPRITDIYARKGGALEFVVRETAVTRAGGEPVAELTDVVVVRNREVTA</sequence>
<reference evidence="2 3" key="1">
    <citation type="submission" date="2021-02" db="EMBL/GenBank/DDBJ databases">
        <title>Actinophytocola xerophila sp. nov., isolated from soil of cotton cropping field.</title>
        <authorList>
            <person name="Huang R."/>
            <person name="Chen X."/>
            <person name="Ge X."/>
            <person name="Liu W."/>
        </authorList>
    </citation>
    <scope>NUCLEOTIDE SEQUENCE [LARGE SCALE GENOMIC DNA]</scope>
    <source>
        <strain evidence="2 3">S1-96</strain>
    </source>
</reference>
<gene>
    <name evidence="2" type="ORF">JT362_02895</name>
</gene>
<dbReference type="EMBL" id="JAFFZE010000004">
    <property type="protein sequence ID" value="MCT2582070.1"/>
    <property type="molecule type" value="Genomic_DNA"/>
</dbReference>
<comment type="caution">
    <text evidence="2">The sequence shown here is derived from an EMBL/GenBank/DDBJ whole genome shotgun (WGS) entry which is preliminary data.</text>
</comment>
<organism evidence="2 3">
    <name type="scientific">Actinophytocola gossypii</name>
    <dbReference type="NCBI Taxonomy" id="2812003"/>
    <lineage>
        <taxon>Bacteria</taxon>
        <taxon>Bacillati</taxon>
        <taxon>Actinomycetota</taxon>
        <taxon>Actinomycetes</taxon>
        <taxon>Pseudonocardiales</taxon>
        <taxon>Pseudonocardiaceae</taxon>
    </lineage>
</organism>
<feature type="domain" description="FAS1-like dehydratase" evidence="1">
    <location>
        <begin position="6"/>
        <end position="138"/>
    </location>
</feature>
<evidence type="ECO:0000313" key="3">
    <source>
        <dbReference type="Proteomes" id="UP001156441"/>
    </source>
</evidence>
<accession>A0ABT2J3H7</accession>
<dbReference type="InterPro" id="IPR016709">
    <property type="entry name" value="HadA-like"/>
</dbReference>
<evidence type="ECO:0000259" key="1">
    <source>
        <dbReference type="Pfam" id="PF13452"/>
    </source>
</evidence>
<proteinExistence type="predicted"/>
<dbReference type="SUPFAM" id="SSF54637">
    <property type="entry name" value="Thioesterase/thiol ester dehydrase-isomerase"/>
    <property type="match status" value="1"/>
</dbReference>
<dbReference type="Pfam" id="PF13452">
    <property type="entry name" value="FAS1_DH_region"/>
    <property type="match status" value="1"/>
</dbReference>
<dbReference type="PIRSF" id="PIRSF018072">
    <property type="entry name" value="UCP018072"/>
    <property type="match status" value="1"/>
</dbReference>
<keyword evidence="3" id="KW-1185">Reference proteome</keyword>
<evidence type="ECO:0000313" key="2">
    <source>
        <dbReference type="EMBL" id="MCT2582070.1"/>
    </source>
</evidence>
<dbReference type="Gene3D" id="3.10.129.10">
    <property type="entry name" value="Hotdog Thioesterase"/>
    <property type="match status" value="1"/>
</dbReference>
<dbReference type="InterPro" id="IPR039569">
    <property type="entry name" value="FAS1-like_DH_region"/>
</dbReference>
<protein>
    <submittedName>
        <fullName evidence="2">MaoC family dehydratase N-terminal domain-containing protein</fullName>
    </submittedName>
</protein>
<dbReference type="CDD" id="cd03441">
    <property type="entry name" value="R_hydratase_like"/>
    <property type="match status" value="1"/>
</dbReference>